<evidence type="ECO:0000313" key="2">
    <source>
        <dbReference type="EMBL" id="AQQ66654.1"/>
    </source>
</evidence>
<feature type="transmembrane region" description="Helical" evidence="1">
    <location>
        <begin position="245"/>
        <end position="263"/>
    </location>
</feature>
<dbReference type="STRING" id="260552.Mag101_02565"/>
<reference evidence="2" key="1">
    <citation type="submission" date="2017-02" db="EMBL/GenBank/DDBJ databases">
        <title>Genome of Microbulbifer agarilyticus GP101.</title>
        <authorList>
            <person name="Jung J."/>
            <person name="Bae S.S."/>
            <person name="Baek K."/>
        </authorList>
    </citation>
    <scope>NUCLEOTIDE SEQUENCE [LARGE SCALE GENOMIC DNA]</scope>
    <source>
        <strain evidence="2">GP101</strain>
    </source>
</reference>
<evidence type="ECO:0000313" key="3">
    <source>
        <dbReference type="Proteomes" id="UP000188219"/>
    </source>
</evidence>
<feature type="transmembrane region" description="Helical" evidence="1">
    <location>
        <begin position="75"/>
        <end position="92"/>
    </location>
</feature>
<keyword evidence="1" id="KW-0812">Transmembrane</keyword>
<evidence type="ECO:0008006" key="4">
    <source>
        <dbReference type="Google" id="ProtNLM"/>
    </source>
</evidence>
<feature type="transmembrane region" description="Helical" evidence="1">
    <location>
        <begin position="45"/>
        <end position="63"/>
    </location>
</feature>
<protein>
    <recommendedName>
        <fullName evidence="4">O-antigen polymerase</fullName>
    </recommendedName>
</protein>
<sequence length="413" mass="46929">MPCPTNRMLFRHQGSRWLNGLINFAGAALIVMLCAYFFAPKIARIQTIFYLTILPAGLLLLCWRRDFYFLKSWQFATFLLPPLILALSALWADKAQADVYREPQYYLKLVTYLAIFYCCLYFVLERRGEAALEGWLLWLIPAGLISATASLLAYGADGGFVHFRRIRGISLEGDIDKTGMLHGFHALFCCYGLTIKSRFWRWISLAALAASCTYILFSQTKIPIVMATTALLLAACTLGNKAVKVTCALLVISAVPLSYQLLFGELPLLQRSLAYSVRIELWSKALEGFTQAPMIGAGLSHKVFLDVHTTLPHPHNYLIDIVRFCGLLGLVAFLWQLVAVCASLLKQRPQINWLRVTFFLWLSFGVLAMLVYAQQPLTKPNYIWFFYWIPLAVQLVLSQLRSTKSREQRKIKE</sequence>
<accession>A0A1Q2M1S8</accession>
<feature type="transmembrane region" description="Helical" evidence="1">
    <location>
        <begin position="136"/>
        <end position="155"/>
    </location>
</feature>
<dbReference type="PANTHER" id="PTHR37422:SF13">
    <property type="entry name" value="LIPOPOLYSACCHARIDE BIOSYNTHESIS PROTEIN PA4999-RELATED"/>
    <property type="match status" value="1"/>
</dbReference>
<organism evidence="2 3">
    <name type="scientific">Microbulbifer agarilyticus</name>
    <dbReference type="NCBI Taxonomy" id="260552"/>
    <lineage>
        <taxon>Bacteria</taxon>
        <taxon>Pseudomonadati</taxon>
        <taxon>Pseudomonadota</taxon>
        <taxon>Gammaproteobacteria</taxon>
        <taxon>Cellvibrionales</taxon>
        <taxon>Microbulbiferaceae</taxon>
        <taxon>Microbulbifer</taxon>
    </lineage>
</organism>
<feature type="transmembrane region" description="Helical" evidence="1">
    <location>
        <begin position="381"/>
        <end position="400"/>
    </location>
</feature>
<feature type="transmembrane region" description="Helical" evidence="1">
    <location>
        <begin position="357"/>
        <end position="375"/>
    </location>
</feature>
<gene>
    <name evidence="2" type="ORF">Mag101_02565</name>
</gene>
<dbReference type="InterPro" id="IPR051533">
    <property type="entry name" value="WaaL-like"/>
</dbReference>
<proteinExistence type="predicted"/>
<dbReference type="Proteomes" id="UP000188219">
    <property type="component" value="Chromosome"/>
</dbReference>
<keyword evidence="3" id="KW-1185">Reference proteome</keyword>
<feature type="transmembrane region" description="Helical" evidence="1">
    <location>
        <begin position="104"/>
        <end position="124"/>
    </location>
</feature>
<name>A0A1Q2M1S8_9GAMM</name>
<dbReference type="EMBL" id="CP019650">
    <property type="protein sequence ID" value="AQQ66654.1"/>
    <property type="molecule type" value="Genomic_DNA"/>
</dbReference>
<dbReference type="AlphaFoldDB" id="A0A1Q2M1S8"/>
<feature type="transmembrane region" description="Helical" evidence="1">
    <location>
        <begin position="199"/>
        <end position="216"/>
    </location>
</feature>
<dbReference type="PANTHER" id="PTHR37422">
    <property type="entry name" value="TEICHURONIC ACID BIOSYNTHESIS PROTEIN TUAE"/>
    <property type="match status" value="1"/>
</dbReference>
<evidence type="ECO:0000256" key="1">
    <source>
        <dbReference type="SAM" id="Phobius"/>
    </source>
</evidence>
<dbReference type="KEGG" id="maga:Mag101_02565"/>
<feature type="transmembrane region" description="Helical" evidence="1">
    <location>
        <begin position="21"/>
        <end position="39"/>
    </location>
</feature>
<keyword evidence="1" id="KW-1133">Transmembrane helix</keyword>
<feature type="transmembrane region" description="Helical" evidence="1">
    <location>
        <begin position="321"/>
        <end position="345"/>
    </location>
</feature>
<keyword evidence="1" id="KW-0472">Membrane</keyword>
<feature type="transmembrane region" description="Helical" evidence="1">
    <location>
        <begin position="222"/>
        <end position="238"/>
    </location>
</feature>